<dbReference type="InterPro" id="IPR016186">
    <property type="entry name" value="C-type_lectin-like/link_sf"/>
</dbReference>
<dbReference type="CDD" id="cd00037">
    <property type="entry name" value="CLECT"/>
    <property type="match status" value="1"/>
</dbReference>
<sequence length="130" mass="15583">MKSWEGSQGYCEGNGANLLVAERDDAVMKAFSINNKVNFWVGKMLKRGLNKKSWERSWEWPSGLEMWDSNNCWMISEGNFLQTPCWWPEQRFICEKNLVVPSLQRPYSYTDYYNYFSFRLWDKDYKCDIV</sequence>
<dbReference type="AlphaFoldDB" id="A0A8J6EZN9"/>
<accession>A0A8J6EZN9</accession>
<dbReference type="Gene3D" id="3.10.100.10">
    <property type="entry name" value="Mannose-Binding Protein A, subunit A"/>
    <property type="match status" value="1"/>
</dbReference>
<gene>
    <name evidence="1" type="ORF">GDO78_002766</name>
</gene>
<keyword evidence="2" id="KW-1185">Reference proteome</keyword>
<dbReference type="EMBL" id="WNTK01000010">
    <property type="protein sequence ID" value="KAG9477539.1"/>
    <property type="molecule type" value="Genomic_DNA"/>
</dbReference>
<evidence type="ECO:0008006" key="3">
    <source>
        <dbReference type="Google" id="ProtNLM"/>
    </source>
</evidence>
<protein>
    <recommendedName>
        <fullName evidence="3">C-type lectin domain-containing protein</fullName>
    </recommendedName>
</protein>
<name>A0A8J6EZN9_ELECQ</name>
<comment type="caution">
    <text evidence="1">The sequence shown here is derived from an EMBL/GenBank/DDBJ whole genome shotgun (WGS) entry which is preliminary data.</text>
</comment>
<evidence type="ECO:0000313" key="1">
    <source>
        <dbReference type="EMBL" id="KAG9477539.1"/>
    </source>
</evidence>
<dbReference type="InterPro" id="IPR016187">
    <property type="entry name" value="CTDL_fold"/>
</dbReference>
<reference evidence="1" key="1">
    <citation type="thesis" date="2020" institute="ProQuest LLC" country="789 East Eisenhower Parkway, Ann Arbor, MI, USA">
        <title>Comparative Genomics and Chromosome Evolution.</title>
        <authorList>
            <person name="Mudd A.B."/>
        </authorList>
    </citation>
    <scope>NUCLEOTIDE SEQUENCE</scope>
    <source>
        <strain evidence="1">HN-11 Male</strain>
        <tissue evidence="1">Kidney and liver</tissue>
    </source>
</reference>
<proteinExistence type="predicted"/>
<dbReference type="SUPFAM" id="SSF56436">
    <property type="entry name" value="C-type lectin-like"/>
    <property type="match status" value="1"/>
</dbReference>
<dbReference type="Proteomes" id="UP000770717">
    <property type="component" value="Unassembled WGS sequence"/>
</dbReference>
<organism evidence="1 2">
    <name type="scientific">Eleutherodactylus coqui</name>
    <name type="common">Puerto Rican coqui</name>
    <dbReference type="NCBI Taxonomy" id="57060"/>
    <lineage>
        <taxon>Eukaryota</taxon>
        <taxon>Metazoa</taxon>
        <taxon>Chordata</taxon>
        <taxon>Craniata</taxon>
        <taxon>Vertebrata</taxon>
        <taxon>Euteleostomi</taxon>
        <taxon>Amphibia</taxon>
        <taxon>Batrachia</taxon>
        <taxon>Anura</taxon>
        <taxon>Neobatrachia</taxon>
        <taxon>Hyloidea</taxon>
        <taxon>Eleutherodactylidae</taxon>
        <taxon>Eleutherodactylinae</taxon>
        <taxon>Eleutherodactylus</taxon>
        <taxon>Eleutherodactylus</taxon>
    </lineage>
</organism>
<evidence type="ECO:0000313" key="2">
    <source>
        <dbReference type="Proteomes" id="UP000770717"/>
    </source>
</evidence>